<dbReference type="PANTHER" id="PTHR38781">
    <property type="entry name" value="ANTITOXIN DINJ-RELATED"/>
    <property type="match status" value="1"/>
</dbReference>
<dbReference type="GO" id="GO:0006355">
    <property type="term" value="P:regulation of DNA-templated transcription"/>
    <property type="evidence" value="ECO:0007669"/>
    <property type="project" value="InterPro"/>
</dbReference>
<protein>
    <submittedName>
        <fullName evidence="3">Addiction module antitoxin, RelB/DinJ family</fullName>
    </submittedName>
</protein>
<dbReference type="NCBIfam" id="TIGR02384">
    <property type="entry name" value="RelB_DinJ"/>
    <property type="match status" value="1"/>
</dbReference>
<evidence type="ECO:0000313" key="3">
    <source>
        <dbReference type="EMBL" id="KXB81771.1"/>
    </source>
</evidence>
<evidence type="ECO:0000256" key="2">
    <source>
        <dbReference type="ARBA" id="ARBA00022649"/>
    </source>
</evidence>
<sequence length="87" mass="9616">MFLVANISFRTDDQTKTQAAELFRELGLDMSTAINMFLRQSIASNGIPFTPRRENSANLLARAEAESRTGASFDTVTELMADLNEAN</sequence>
<organism evidence="3 4">
    <name type="scientific">Varibaculum cambriense</name>
    <dbReference type="NCBI Taxonomy" id="184870"/>
    <lineage>
        <taxon>Bacteria</taxon>
        <taxon>Bacillati</taxon>
        <taxon>Actinomycetota</taxon>
        <taxon>Actinomycetes</taxon>
        <taxon>Actinomycetales</taxon>
        <taxon>Actinomycetaceae</taxon>
        <taxon>Varibaculum</taxon>
    </lineage>
</organism>
<proteinExistence type="inferred from homology"/>
<name>A0AB34X137_9ACTO</name>
<dbReference type="AlphaFoldDB" id="A0AB34X137"/>
<dbReference type="GO" id="GO:0006351">
    <property type="term" value="P:DNA-templated transcription"/>
    <property type="evidence" value="ECO:0007669"/>
    <property type="project" value="TreeGrafter"/>
</dbReference>
<dbReference type="Pfam" id="PF04221">
    <property type="entry name" value="RelB"/>
    <property type="match status" value="1"/>
</dbReference>
<dbReference type="EMBL" id="LSDN01000005">
    <property type="protein sequence ID" value="KXB81771.1"/>
    <property type="molecule type" value="Genomic_DNA"/>
</dbReference>
<dbReference type="InterPro" id="IPR007337">
    <property type="entry name" value="RelB/DinJ"/>
</dbReference>
<dbReference type="PANTHER" id="PTHR38781:SF1">
    <property type="entry name" value="ANTITOXIN DINJ-RELATED"/>
    <property type="match status" value="1"/>
</dbReference>
<dbReference type="InterPro" id="IPR013321">
    <property type="entry name" value="Arc_rbn_hlx_hlx"/>
</dbReference>
<evidence type="ECO:0000256" key="1">
    <source>
        <dbReference type="ARBA" id="ARBA00010562"/>
    </source>
</evidence>
<keyword evidence="2" id="KW-1277">Toxin-antitoxin system</keyword>
<comment type="similarity">
    <text evidence="1">Belongs to the RelB/DinJ antitoxin family.</text>
</comment>
<gene>
    <name evidence="3" type="ORF">HMPREF1862_00196</name>
</gene>
<dbReference type="Proteomes" id="UP000070572">
    <property type="component" value="Unassembled WGS sequence"/>
</dbReference>
<comment type="caution">
    <text evidence="3">The sequence shown here is derived from an EMBL/GenBank/DDBJ whole genome shotgun (WGS) entry which is preliminary data.</text>
</comment>
<evidence type="ECO:0000313" key="4">
    <source>
        <dbReference type="Proteomes" id="UP000070572"/>
    </source>
</evidence>
<accession>A0AB34X137</accession>
<reference evidence="3 4" key="1">
    <citation type="submission" date="2016-01" db="EMBL/GenBank/DDBJ databases">
        <authorList>
            <person name="Mitreva M."/>
            <person name="Pepin K.H."/>
            <person name="Mihindukulasuriya K.A."/>
            <person name="Fulton R."/>
            <person name="Fronick C."/>
            <person name="O'Laughlin M."/>
            <person name="Miner T."/>
            <person name="Herter B."/>
            <person name="Rosa B.A."/>
            <person name="Cordes M."/>
            <person name="Tomlinson C."/>
            <person name="Wollam A."/>
            <person name="Palsikar V.B."/>
            <person name="Mardis E.R."/>
            <person name="Wilson R.K."/>
        </authorList>
    </citation>
    <scope>NUCLEOTIDE SEQUENCE [LARGE SCALE GENOMIC DNA]</scope>
    <source>
        <strain evidence="3 4">DNF00696</strain>
    </source>
</reference>
<dbReference type="Gene3D" id="1.10.1220.10">
    <property type="entry name" value="Met repressor-like"/>
    <property type="match status" value="1"/>
</dbReference>